<feature type="transmembrane region" description="Helical" evidence="7">
    <location>
        <begin position="97"/>
        <end position="122"/>
    </location>
</feature>
<dbReference type="OrthoDB" id="8043430at2"/>
<evidence type="ECO:0000256" key="7">
    <source>
        <dbReference type="RuleBase" id="RU369079"/>
    </source>
</evidence>
<organism evidence="9 10">
    <name type="scientific">Mesorhizobium australicum</name>
    <dbReference type="NCBI Taxonomy" id="536018"/>
    <lineage>
        <taxon>Bacteria</taxon>
        <taxon>Pseudomonadati</taxon>
        <taxon>Pseudomonadota</taxon>
        <taxon>Alphaproteobacteria</taxon>
        <taxon>Hyphomicrobiales</taxon>
        <taxon>Phyllobacteriaceae</taxon>
        <taxon>Mesorhizobium</taxon>
    </lineage>
</organism>
<comment type="subunit">
    <text evidence="7">The complex comprises the extracytoplasmic solute receptor protein and the two transmembrane proteins.</text>
</comment>
<comment type="subcellular location">
    <subcellularLocation>
        <location evidence="1 7">Cell inner membrane</location>
        <topology evidence="1 7">Multi-pass membrane protein</topology>
    </subcellularLocation>
</comment>
<feature type="transmembrane region" description="Helical" evidence="7">
    <location>
        <begin position="217"/>
        <end position="236"/>
    </location>
</feature>
<evidence type="ECO:0000313" key="10">
    <source>
        <dbReference type="Proteomes" id="UP000193083"/>
    </source>
</evidence>
<feature type="transmembrane region" description="Helical" evidence="7">
    <location>
        <begin position="177"/>
        <end position="196"/>
    </location>
</feature>
<dbReference type="GO" id="GO:0022857">
    <property type="term" value="F:transmembrane transporter activity"/>
    <property type="evidence" value="ECO:0007669"/>
    <property type="project" value="UniProtKB-UniRule"/>
</dbReference>
<dbReference type="GO" id="GO:0005886">
    <property type="term" value="C:plasma membrane"/>
    <property type="evidence" value="ECO:0007669"/>
    <property type="project" value="UniProtKB-SubCell"/>
</dbReference>
<dbReference type="PIRSF" id="PIRSF006066">
    <property type="entry name" value="HI0050"/>
    <property type="match status" value="1"/>
</dbReference>
<keyword evidence="2" id="KW-1003">Cell membrane</keyword>
<feature type="domain" description="TRAP C4-dicarboxylate transport system permease DctM subunit" evidence="8">
    <location>
        <begin position="10"/>
        <end position="419"/>
    </location>
</feature>
<feature type="transmembrane region" description="Helical" evidence="7">
    <location>
        <begin position="57"/>
        <end position="77"/>
    </location>
</feature>
<dbReference type="AlphaFoldDB" id="A0A1X7NFE0"/>
<evidence type="ECO:0000256" key="5">
    <source>
        <dbReference type="ARBA" id="ARBA00022989"/>
    </source>
</evidence>
<gene>
    <name evidence="9" type="ORF">SAMN02982922_1744</name>
</gene>
<accession>A0A1X7NFE0</accession>
<evidence type="ECO:0000256" key="1">
    <source>
        <dbReference type="ARBA" id="ARBA00004429"/>
    </source>
</evidence>
<sequence>MLVASVGFLASFVLIFLRVPIAISLALVGFAGFGYIIGWNQAGVMLALVTKESTMSYGLVVIPLFILMGNLVAGAGISGDLYKAAQAWLGHRRGGLASATVVSCGGFAAVCGSSVATVVTIGKVALPSMKHYNYSDRLSTASVAAGATLGIIIPPSIMLVMYGIITETHIGKLYAAGLVPGILGMIFYVLAVKWTVWRNPDSAPKAERASREEKWKSLLGVWQICVLFVFVVGGIYSGMFTAAEASGIGAAGALALALAQRRLTWARLHEILIDSASTSAMLFAMLIGASVFTEFLNYTGAHEGLLALLNDAGLPPLGVILMICMIYIILGALMEELSMLLLTVPLFFPVVIGLGYDPVWFGALVVVLCELGMIAPPIGVNLFVVRSIAPTVPLMEIVRGIGPFVVANVIRILLIAVFPIIALLVPNLLF</sequence>
<keyword evidence="7" id="KW-0813">Transport</keyword>
<reference evidence="9 10" key="1">
    <citation type="submission" date="2017-04" db="EMBL/GenBank/DDBJ databases">
        <authorList>
            <person name="Afonso C.L."/>
            <person name="Miller P.J."/>
            <person name="Scott M.A."/>
            <person name="Spackman E."/>
            <person name="Goraichik I."/>
            <person name="Dimitrov K.M."/>
            <person name="Suarez D.L."/>
            <person name="Swayne D.E."/>
        </authorList>
    </citation>
    <scope>NUCLEOTIDE SEQUENCE [LARGE SCALE GENOMIC DNA]</scope>
    <source>
        <strain evidence="9 10">B5P</strain>
    </source>
</reference>
<dbReference type="Pfam" id="PF06808">
    <property type="entry name" value="DctM"/>
    <property type="match status" value="1"/>
</dbReference>
<keyword evidence="10" id="KW-1185">Reference proteome</keyword>
<dbReference type="InterPro" id="IPR004681">
    <property type="entry name" value="TRAP_DctM"/>
</dbReference>
<feature type="transmembrane region" description="Helical" evidence="7">
    <location>
        <begin position="312"/>
        <end position="330"/>
    </location>
</feature>
<keyword evidence="5 7" id="KW-1133">Transmembrane helix</keyword>
<keyword evidence="3 7" id="KW-0997">Cell inner membrane</keyword>
<feature type="transmembrane region" description="Helical" evidence="7">
    <location>
        <begin position="242"/>
        <end position="259"/>
    </location>
</feature>
<feature type="transmembrane region" description="Helical" evidence="7">
    <location>
        <begin position="337"/>
        <end position="356"/>
    </location>
</feature>
<feature type="transmembrane region" description="Helical" evidence="7">
    <location>
        <begin position="362"/>
        <end position="384"/>
    </location>
</feature>
<evidence type="ECO:0000256" key="3">
    <source>
        <dbReference type="ARBA" id="ARBA00022519"/>
    </source>
</evidence>
<keyword evidence="6 7" id="KW-0472">Membrane</keyword>
<feature type="transmembrane region" description="Helical" evidence="7">
    <location>
        <begin position="6"/>
        <end position="36"/>
    </location>
</feature>
<dbReference type="Proteomes" id="UP000193083">
    <property type="component" value="Unassembled WGS sequence"/>
</dbReference>
<evidence type="ECO:0000313" key="9">
    <source>
        <dbReference type="EMBL" id="SMH36408.1"/>
    </source>
</evidence>
<dbReference type="InterPro" id="IPR010656">
    <property type="entry name" value="DctM"/>
</dbReference>
<dbReference type="PANTHER" id="PTHR33362:SF5">
    <property type="entry name" value="C4-DICARBOXYLATE TRAP TRANSPORTER LARGE PERMEASE PROTEIN DCTM"/>
    <property type="match status" value="1"/>
</dbReference>
<evidence type="ECO:0000256" key="6">
    <source>
        <dbReference type="ARBA" id="ARBA00023136"/>
    </source>
</evidence>
<dbReference type="EMBL" id="FXBL01000004">
    <property type="protein sequence ID" value="SMH36408.1"/>
    <property type="molecule type" value="Genomic_DNA"/>
</dbReference>
<dbReference type="RefSeq" id="WP_085463813.1">
    <property type="nucleotide sequence ID" value="NZ_FXBL01000004.1"/>
</dbReference>
<keyword evidence="4 7" id="KW-0812">Transmembrane</keyword>
<feature type="transmembrane region" description="Helical" evidence="7">
    <location>
        <begin position="271"/>
        <end position="292"/>
    </location>
</feature>
<evidence type="ECO:0000259" key="8">
    <source>
        <dbReference type="Pfam" id="PF06808"/>
    </source>
</evidence>
<feature type="transmembrane region" description="Helical" evidence="7">
    <location>
        <begin position="405"/>
        <end position="425"/>
    </location>
</feature>
<name>A0A1X7NFE0_9HYPH</name>
<dbReference type="PANTHER" id="PTHR33362">
    <property type="entry name" value="SIALIC ACID TRAP TRANSPORTER PERMEASE PROTEIN SIAT-RELATED"/>
    <property type="match status" value="1"/>
</dbReference>
<dbReference type="NCBIfam" id="TIGR00786">
    <property type="entry name" value="dctM"/>
    <property type="match status" value="1"/>
</dbReference>
<comment type="function">
    <text evidence="7">Part of the tripartite ATP-independent periplasmic (TRAP) transport system.</text>
</comment>
<evidence type="ECO:0000256" key="2">
    <source>
        <dbReference type="ARBA" id="ARBA00022475"/>
    </source>
</evidence>
<proteinExistence type="inferred from homology"/>
<comment type="similarity">
    <text evidence="7">Belongs to the TRAP transporter large permease family.</text>
</comment>
<evidence type="ECO:0000256" key="4">
    <source>
        <dbReference type="ARBA" id="ARBA00022692"/>
    </source>
</evidence>
<protein>
    <recommendedName>
        <fullName evidence="7">TRAP transporter large permease protein</fullName>
    </recommendedName>
</protein>
<feature type="transmembrane region" description="Helical" evidence="7">
    <location>
        <begin position="143"/>
        <end position="165"/>
    </location>
</feature>